<comment type="caution">
    <text evidence="1">The sequence shown here is derived from an EMBL/GenBank/DDBJ whole genome shotgun (WGS) entry which is preliminary data.</text>
</comment>
<protein>
    <submittedName>
        <fullName evidence="1">Uncharacterized protein</fullName>
    </submittedName>
</protein>
<keyword evidence="2" id="KW-1185">Reference proteome</keyword>
<organism evidence="1 2">
    <name type="scientific">Pyropia yezoensis</name>
    <name type="common">Susabi-nori</name>
    <name type="synonym">Porphyra yezoensis</name>
    <dbReference type="NCBI Taxonomy" id="2788"/>
    <lineage>
        <taxon>Eukaryota</taxon>
        <taxon>Rhodophyta</taxon>
        <taxon>Bangiophyceae</taxon>
        <taxon>Bangiales</taxon>
        <taxon>Bangiaceae</taxon>
        <taxon>Pyropia</taxon>
    </lineage>
</organism>
<evidence type="ECO:0000313" key="2">
    <source>
        <dbReference type="Proteomes" id="UP000798662"/>
    </source>
</evidence>
<proteinExistence type="predicted"/>
<gene>
    <name evidence="1" type="ORF">I4F81_007718</name>
</gene>
<dbReference type="Proteomes" id="UP000798662">
    <property type="component" value="Chromosome 2"/>
</dbReference>
<evidence type="ECO:0000313" key="1">
    <source>
        <dbReference type="EMBL" id="KAK1865183.1"/>
    </source>
</evidence>
<accession>A0ACC3C5N7</accession>
<reference evidence="1" key="1">
    <citation type="submission" date="2019-11" db="EMBL/GenBank/DDBJ databases">
        <title>Nori genome reveals adaptations in red seaweeds to the harsh intertidal environment.</title>
        <authorList>
            <person name="Wang D."/>
            <person name="Mao Y."/>
        </authorList>
    </citation>
    <scope>NUCLEOTIDE SEQUENCE</scope>
    <source>
        <tissue evidence="1">Gametophyte</tissue>
    </source>
</reference>
<dbReference type="EMBL" id="CM020619">
    <property type="protein sequence ID" value="KAK1865183.1"/>
    <property type="molecule type" value="Genomic_DNA"/>
</dbReference>
<sequence length="387" mass="39687">MNGTSALPAVDAVAAAGATSVDVPFLGASAAPIGDLLILGAGTLGTLVAARWLAAAPSPGSADAPVRVVAETLTRKRHDRLAALGAVPRTRAEADAVAAAADTAPIVDSGGNGNQRFPYVVFSMPPSASDDYTAEAARAVASWAGPASGGRLVFTSSTSALAEKGGATITETAPTTTGRVTGAEGVIREAGGVVVRIGGLHARRVGQQLGLVGKPSLTIPRQLIINMVHYEDAAAAVVAAARLPLGAPTDVDGSPFVVTDGVPLTVEELVAATMAHTAFAGSATPALPVDTGVCGKRIDAIATREALAWEPSCLFRLVATCRARHFPNDMTVRSYLSEQWSRFRETKFRNLAMQVASLGLLLSGALIMYKSCMLITNSESPIVVVLR</sequence>
<name>A0ACC3C5N7_PYRYE</name>